<dbReference type="EMBL" id="JMCB01000003">
    <property type="protein sequence ID" value="KFE70402.1"/>
    <property type="molecule type" value="Genomic_DNA"/>
</dbReference>
<proteinExistence type="predicted"/>
<dbReference type="OrthoDB" id="5381797at2"/>
<name>A0A085WRT9_9BACT</name>
<dbReference type="AlphaFoldDB" id="A0A085WRT9"/>
<keyword evidence="2" id="KW-1185">Reference proteome</keyword>
<gene>
    <name evidence="1" type="ORF">DB31_5444</name>
</gene>
<dbReference type="SUPFAM" id="SSF55718">
    <property type="entry name" value="SCP-like"/>
    <property type="match status" value="1"/>
</dbReference>
<dbReference type="STRING" id="394096.DB31_5444"/>
<sequence>MPKFPSKEWCEEAVRLTNADPEAAMAGQGWTGDFGAVVDPEPGKLARVFVVHIVPKNGRIEKMRVLDDPDDLDEFEPAYVARASYTVWKELLAGTLDPVEAVLKRRISVKGDLQPLIERMRYKGIADRVFAALKTEFIDDR</sequence>
<evidence type="ECO:0008006" key="3">
    <source>
        <dbReference type="Google" id="ProtNLM"/>
    </source>
</evidence>
<comment type="caution">
    <text evidence="1">The sequence shown here is derived from an EMBL/GenBank/DDBJ whole genome shotgun (WGS) entry which is preliminary data.</text>
</comment>
<evidence type="ECO:0000313" key="1">
    <source>
        <dbReference type="EMBL" id="KFE70402.1"/>
    </source>
</evidence>
<protein>
    <recommendedName>
        <fullName evidence="3">SCP2 domain-containing protein</fullName>
    </recommendedName>
</protein>
<dbReference type="InterPro" id="IPR036527">
    <property type="entry name" value="SCP2_sterol-bd_dom_sf"/>
</dbReference>
<dbReference type="Proteomes" id="UP000028725">
    <property type="component" value="Unassembled WGS sequence"/>
</dbReference>
<dbReference type="PATRIC" id="fig|394096.3.peg.1923"/>
<dbReference type="Gene3D" id="3.30.1050.10">
    <property type="entry name" value="SCP2 sterol-binding domain"/>
    <property type="match status" value="1"/>
</dbReference>
<dbReference type="RefSeq" id="WP_044185449.1">
    <property type="nucleotide sequence ID" value="NZ_JMCB01000003.1"/>
</dbReference>
<accession>A0A085WRT9</accession>
<evidence type="ECO:0000313" key="2">
    <source>
        <dbReference type="Proteomes" id="UP000028725"/>
    </source>
</evidence>
<organism evidence="1 2">
    <name type="scientific">Hyalangium minutum</name>
    <dbReference type="NCBI Taxonomy" id="394096"/>
    <lineage>
        <taxon>Bacteria</taxon>
        <taxon>Pseudomonadati</taxon>
        <taxon>Myxococcota</taxon>
        <taxon>Myxococcia</taxon>
        <taxon>Myxococcales</taxon>
        <taxon>Cystobacterineae</taxon>
        <taxon>Archangiaceae</taxon>
        <taxon>Hyalangium</taxon>
    </lineage>
</organism>
<reference evidence="1 2" key="1">
    <citation type="submission" date="2014-04" db="EMBL/GenBank/DDBJ databases">
        <title>Genome assembly of Hyalangium minutum DSM 14724.</title>
        <authorList>
            <person name="Sharma G."/>
            <person name="Subramanian S."/>
        </authorList>
    </citation>
    <scope>NUCLEOTIDE SEQUENCE [LARGE SCALE GENOMIC DNA]</scope>
    <source>
        <strain evidence="1 2">DSM 14724</strain>
    </source>
</reference>